<keyword evidence="9 12" id="KW-0472">Membrane</keyword>
<feature type="transmembrane region" description="Helical" evidence="12">
    <location>
        <begin position="286"/>
        <end position="309"/>
    </location>
</feature>
<sequence length="626" mass="68458">MTTTMSATSIEDIKALFTWVDYLVFVIMLLMSAAIGIFFGCFGKKQDASEFLMAGKSMGTFPVAMSLIASFMSAITLLGMPAEVYTNGFSYWLVSLSYFIVMPATAYLYLPVFHALDVTSAYEYLEVRFNSYVRKLGSATFILQMTLYMAIVVYAPALALSQVTGMNVYLSVCLICFICIFYTTVGGMKAVLWTDALQVGIMYAAMIFVIMKGVYDLGGFSAVFERSIAGDRLEIVNWDPNPATRHTFWTLIIGGYFTWIAIYGVNQAQVQRYLSVKELYMARRALWINMIGLFFLIIICTFAGLVIYAKYWDCDPVKSGLINKNDQLFPLFVMQTLGHWPGLPGFFVAGVFSGALSTISSGMNSLAAIVLEDFVKGGCWPTISAAAETHASRALSLFFGVLTFVLVFVAEQLGGILSAALSIFGMVGGPLLGVFSLGMFFPWANSKGAFVGMITGLVLTFWIGVGAQVSKAYGQMPSVAKPINIDGCGFNNITSNTAYETIDATETAEPDFDYGEPLGIYKLSYMWYSATGCFTVIIVGMIVSAITGLKDVRNVNPQTLSPGFLLFKNFIPGLNNLGENVKSEHQELDLKGKELPSGLSNPAFDISVIGDNPQPYINQKSEHTKV</sequence>
<feature type="transmembrane region" description="Helical" evidence="12">
    <location>
        <begin position="525"/>
        <end position="549"/>
    </location>
</feature>
<dbReference type="GO" id="GO:0015293">
    <property type="term" value="F:symporter activity"/>
    <property type="evidence" value="ECO:0007669"/>
    <property type="project" value="TreeGrafter"/>
</dbReference>
<comment type="subcellular location">
    <subcellularLocation>
        <location evidence="1">Cell membrane</location>
        <topology evidence="1">Multi-pass membrane protein</topology>
    </subcellularLocation>
</comment>
<dbReference type="InterPro" id="IPR038377">
    <property type="entry name" value="Na/Glc_symporter_sf"/>
</dbReference>
<evidence type="ECO:0000256" key="9">
    <source>
        <dbReference type="ARBA" id="ARBA00023136"/>
    </source>
</evidence>
<feature type="transmembrane region" description="Helical" evidence="12">
    <location>
        <begin position="416"/>
        <end position="441"/>
    </location>
</feature>
<evidence type="ECO:0000256" key="3">
    <source>
        <dbReference type="ARBA" id="ARBA00022448"/>
    </source>
</evidence>
<evidence type="ECO:0000256" key="7">
    <source>
        <dbReference type="ARBA" id="ARBA00023053"/>
    </source>
</evidence>
<feature type="transmembrane region" description="Helical" evidence="12">
    <location>
        <begin position="136"/>
        <end position="160"/>
    </location>
</feature>
<feature type="transmembrane region" description="Helical" evidence="12">
    <location>
        <begin position="197"/>
        <end position="215"/>
    </location>
</feature>
<dbReference type="PANTHER" id="PTHR42985:SF39">
    <property type="entry name" value="GH10366P"/>
    <property type="match status" value="1"/>
</dbReference>
<feature type="transmembrane region" description="Helical" evidence="12">
    <location>
        <begin position="92"/>
        <end position="116"/>
    </location>
</feature>
<feature type="transmembrane region" description="Helical" evidence="12">
    <location>
        <begin position="346"/>
        <end position="371"/>
    </location>
</feature>
<keyword evidence="5 12" id="KW-0812">Transmembrane</keyword>
<keyword evidence="3" id="KW-0813">Transport</keyword>
<keyword evidence="7" id="KW-0915">Sodium</keyword>
<dbReference type="PANTHER" id="PTHR42985">
    <property type="entry name" value="SODIUM-COUPLED MONOCARBOXYLATE TRANSPORTER"/>
    <property type="match status" value="1"/>
</dbReference>
<dbReference type="Gene3D" id="1.20.1730.10">
    <property type="entry name" value="Sodium/glucose cotransporter"/>
    <property type="match status" value="1"/>
</dbReference>
<feature type="transmembrane region" description="Helical" evidence="12">
    <location>
        <begin position="166"/>
        <end position="185"/>
    </location>
</feature>
<evidence type="ECO:0000256" key="5">
    <source>
        <dbReference type="ARBA" id="ARBA00022692"/>
    </source>
</evidence>
<feature type="transmembrane region" description="Helical" evidence="12">
    <location>
        <begin position="63"/>
        <end position="80"/>
    </location>
</feature>
<dbReference type="CDD" id="cd11492">
    <property type="entry name" value="SLC5sbd_NIS-SMVT"/>
    <property type="match status" value="1"/>
</dbReference>
<evidence type="ECO:0000313" key="13">
    <source>
        <dbReference type="EMBL" id="CAL4090032.1"/>
    </source>
</evidence>
<keyword evidence="14" id="KW-1185">Reference proteome</keyword>
<evidence type="ECO:0000256" key="11">
    <source>
        <dbReference type="RuleBase" id="RU362091"/>
    </source>
</evidence>
<evidence type="ECO:0000256" key="8">
    <source>
        <dbReference type="ARBA" id="ARBA00023065"/>
    </source>
</evidence>
<keyword evidence="4" id="KW-1003">Cell membrane</keyword>
<keyword evidence="10" id="KW-0739">Sodium transport</keyword>
<evidence type="ECO:0000313" key="14">
    <source>
        <dbReference type="Proteomes" id="UP001497623"/>
    </source>
</evidence>
<comment type="caution">
    <text evidence="13">The sequence shown here is derived from an EMBL/GenBank/DDBJ whole genome shotgun (WGS) entry which is preliminary data.</text>
</comment>
<comment type="similarity">
    <text evidence="2 11">Belongs to the sodium:solute symporter (SSF) (TC 2.A.21) family.</text>
</comment>
<evidence type="ECO:0000256" key="10">
    <source>
        <dbReference type="ARBA" id="ARBA00023201"/>
    </source>
</evidence>
<dbReference type="InterPro" id="IPR051163">
    <property type="entry name" value="Sodium:Solute_Symporter_SSF"/>
</dbReference>
<feature type="transmembrane region" description="Helical" evidence="12">
    <location>
        <begin position="391"/>
        <end position="410"/>
    </location>
</feature>
<dbReference type="Proteomes" id="UP001497623">
    <property type="component" value="Unassembled WGS sequence"/>
</dbReference>
<dbReference type="EMBL" id="CAXKWB010008189">
    <property type="protein sequence ID" value="CAL4090032.1"/>
    <property type="molecule type" value="Genomic_DNA"/>
</dbReference>
<feature type="transmembrane region" description="Helical" evidence="12">
    <location>
        <begin position="22"/>
        <end position="42"/>
    </location>
</feature>
<gene>
    <name evidence="13" type="ORF">MNOR_LOCUS13948</name>
</gene>
<dbReference type="InterPro" id="IPR001734">
    <property type="entry name" value="Na/solute_symporter"/>
</dbReference>
<evidence type="ECO:0000256" key="12">
    <source>
        <dbReference type="SAM" id="Phobius"/>
    </source>
</evidence>
<evidence type="ECO:0008006" key="15">
    <source>
        <dbReference type="Google" id="ProtNLM"/>
    </source>
</evidence>
<evidence type="ECO:0000256" key="2">
    <source>
        <dbReference type="ARBA" id="ARBA00006434"/>
    </source>
</evidence>
<dbReference type="GO" id="GO:0006814">
    <property type="term" value="P:sodium ion transport"/>
    <property type="evidence" value="ECO:0007669"/>
    <property type="project" value="UniProtKB-KW"/>
</dbReference>
<keyword evidence="8" id="KW-0406">Ion transport</keyword>
<reference evidence="13 14" key="1">
    <citation type="submission" date="2024-05" db="EMBL/GenBank/DDBJ databases">
        <authorList>
            <person name="Wallberg A."/>
        </authorList>
    </citation>
    <scope>NUCLEOTIDE SEQUENCE [LARGE SCALE GENOMIC DNA]</scope>
</reference>
<feature type="transmembrane region" description="Helical" evidence="12">
    <location>
        <begin position="247"/>
        <end position="265"/>
    </location>
</feature>
<evidence type="ECO:0000256" key="1">
    <source>
        <dbReference type="ARBA" id="ARBA00004651"/>
    </source>
</evidence>
<dbReference type="PROSITE" id="PS50283">
    <property type="entry name" value="NA_SOLUT_SYMP_3"/>
    <property type="match status" value="1"/>
</dbReference>
<name>A0AAV2QPJ0_MEGNR</name>
<dbReference type="Pfam" id="PF00474">
    <property type="entry name" value="SSF"/>
    <property type="match status" value="1"/>
</dbReference>
<dbReference type="NCBIfam" id="TIGR00813">
    <property type="entry name" value="sss"/>
    <property type="match status" value="1"/>
</dbReference>
<organism evidence="13 14">
    <name type="scientific">Meganyctiphanes norvegica</name>
    <name type="common">Northern krill</name>
    <name type="synonym">Thysanopoda norvegica</name>
    <dbReference type="NCBI Taxonomy" id="48144"/>
    <lineage>
        <taxon>Eukaryota</taxon>
        <taxon>Metazoa</taxon>
        <taxon>Ecdysozoa</taxon>
        <taxon>Arthropoda</taxon>
        <taxon>Crustacea</taxon>
        <taxon>Multicrustacea</taxon>
        <taxon>Malacostraca</taxon>
        <taxon>Eumalacostraca</taxon>
        <taxon>Eucarida</taxon>
        <taxon>Euphausiacea</taxon>
        <taxon>Euphausiidae</taxon>
        <taxon>Meganyctiphanes</taxon>
    </lineage>
</organism>
<protein>
    <recommendedName>
        <fullName evidence="15">Sodium-coupled monocarboxylate transporter 1</fullName>
    </recommendedName>
</protein>
<proteinExistence type="inferred from homology"/>
<accession>A0AAV2QPJ0</accession>
<evidence type="ECO:0000256" key="4">
    <source>
        <dbReference type="ARBA" id="ARBA00022475"/>
    </source>
</evidence>
<feature type="transmembrane region" description="Helical" evidence="12">
    <location>
        <begin position="448"/>
        <end position="469"/>
    </location>
</feature>
<evidence type="ECO:0000256" key="6">
    <source>
        <dbReference type="ARBA" id="ARBA00022989"/>
    </source>
</evidence>
<dbReference type="GO" id="GO:0005886">
    <property type="term" value="C:plasma membrane"/>
    <property type="evidence" value="ECO:0007669"/>
    <property type="project" value="UniProtKB-SubCell"/>
</dbReference>
<dbReference type="AlphaFoldDB" id="A0AAV2QPJ0"/>
<keyword evidence="6 12" id="KW-1133">Transmembrane helix</keyword>